<dbReference type="InterPro" id="IPR009057">
    <property type="entry name" value="Homeodomain-like_sf"/>
</dbReference>
<name>A0ABY8G017_9ACTO</name>
<evidence type="ECO:0000313" key="5">
    <source>
        <dbReference type="Proteomes" id="UP001215216"/>
    </source>
</evidence>
<reference evidence="4 5" key="1">
    <citation type="submission" date="2023-03" db="EMBL/GenBank/DDBJ databases">
        <title>Complete genome of Arcanobacterium canis strain DSM 25104 isolated in 2010 from a canine otitis externa in Germany.</title>
        <authorList>
            <person name="Borowiak M."/>
            <person name="Kreitlow A."/>
            <person name="Malorny B."/>
            <person name="Laemmler C."/>
            <person name="Prenger-Berninghoff E."/>
            <person name="Ploetz M."/>
            <person name="Abdulmawjood A."/>
        </authorList>
    </citation>
    <scope>NUCLEOTIDE SEQUENCE [LARGE SCALE GENOMIC DNA]</scope>
    <source>
        <strain evidence="4 5">DSM 25104</strain>
    </source>
</reference>
<dbReference type="EMBL" id="CP121208">
    <property type="protein sequence ID" value="WFM84115.1"/>
    <property type="molecule type" value="Genomic_DNA"/>
</dbReference>
<gene>
    <name evidence="4" type="ORF">P7079_03840</name>
</gene>
<sequence>METIELENFSTTPEKDHADPRYLRSRELLRAAAFELALTKRPDDISIAELTKRAGVSRGTFYAHASTPPEFIAHMLLSEIAPILEPIGSVITDHGSDYLRYVRNAYGDLLRSVVKRNDIYRNIFLTSPESTAVAHIAQYLRQIATRYVDSFAHYNAQPLTPLWRFMAIEQQVSNFLVLIRSQLRTNQDVFSESTVNTFMSLVPPWQLARFNSDGRFDMRHVRAGRRDDKHIDGLEH</sequence>
<evidence type="ECO:0000313" key="4">
    <source>
        <dbReference type="EMBL" id="WFM84115.1"/>
    </source>
</evidence>
<evidence type="ECO:0000256" key="1">
    <source>
        <dbReference type="ARBA" id="ARBA00023125"/>
    </source>
</evidence>
<evidence type="ECO:0000259" key="3">
    <source>
        <dbReference type="PROSITE" id="PS50977"/>
    </source>
</evidence>
<keyword evidence="5" id="KW-1185">Reference proteome</keyword>
<accession>A0ABY8G017</accession>
<dbReference type="SUPFAM" id="SSF46689">
    <property type="entry name" value="Homeodomain-like"/>
    <property type="match status" value="1"/>
</dbReference>
<dbReference type="InterPro" id="IPR001647">
    <property type="entry name" value="HTH_TetR"/>
</dbReference>
<dbReference type="Gene3D" id="1.10.357.10">
    <property type="entry name" value="Tetracycline Repressor, domain 2"/>
    <property type="match status" value="1"/>
</dbReference>
<feature type="DNA-binding region" description="H-T-H motif" evidence="2">
    <location>
        <begin position="46"/>
        <end position="65"/>
    </location>
</feature>
<feature type="domain" description="HTH tetR-type" evidence="3">
    <location>
        <begin position="23"/>
        <end position="83"/>
    </location>
</feature>
<dbReference type="RefSeq" id="WP_278013510.1">
    <property type="nucleotide sequence ID" value="NZ_CP121208.1"/>
</dbReference>
<protein>
    <submittedName>
        <fullName evidence="4">TetR/AcrR family transcriptional regulator</fullName>
    </submittedName>
</protein>
<keyword evidence="1 2" id="KW-0238">DNA-binding</keyword>
<dbReference type="Proteomes" id="UP001215216">
    <property type="component" value="Chromosome"/>
</dbReference>
<proteinExistence type="predicted"/>
<dbReference type="PROSITE" id="PS50977">
    <property type="entry name" value="HTH_TETR_2"/>
    <property type="match status" value="1"/>
</dbReference>
<evidence type="ECO:0000256" key="2">
    <source>
        <dbReference type="PROSITE-ProRule" id="PRU00335"/>
    </source>
</evidence>
<organism evidence="4 5">
    <name type="scientific">Arcanobacterium canis</name>
    <dbReference type="NCBI Taxonomy" id="999183"/>
    <lineage>
        <taxon>Bacteria</taxon>
        <taxon>Bacillati</taxon>
        <taxon>Actinomycetota</taxon>
        <taxon>Actinomycetes</taxon>
        <taxon>Actinomycetales</taxon>
        <taxon>Actinomycetaceae</taxon>
        <taxon>Arcanobacterium</taxon>
    </lineage>
</organism>